<dbReference type="InterPro" id="IPR013520">
    <property type="entry name" value="Ribonucl_H"/>
</dbReference>
<dbReference type="AlphaFoldDB" id="A0A0S4QS19"/>
<protein>
    <submittedName>
        <fullName evidence="6">DNA polymerase-3 subunit epsilon</fullName>
    </submittedName>
</protein>
<evidence type="ECO:0000256" key="3">
    <source>
        <dbReference type="ARBA" id="ARBA00022839"/>
    </source>
</evidence>
<reference evidence="7" key="1">
    <citation type="submission" date="2015-11" db="EMBL/GenBank/DDBJ databases">
        <authorList>
            <person name="Varghese N."/>
        </authorList>
    </citation>
    <scope>NUCLEOTIDE SEQUENCE [LARGE SCALE GENOMIC DNA]</scope>
    <source>
        <strain evidence="7">DSM 45899</strain>
    </source>
</reference>
<accession>A0A0S4QS19</accession>
<dbReference type="Proteomes" id="UP000198802">
    <property type="component" value="Unassembled WGS sequence"/>
</dbReference>
<keyword evidence="1" id="KW-0540">Nuclease</keyword>
<proteinExistence type="predicted"/>
<gene>
    <name evidence="6" type="ORF">Ga0074812_118105</name>
</gene>
<evidence type="ECO:0000313" key="6">
    <source>
        <dbReference type="EMBL" id="CUU58333.1"/>
    </source>
</evidence>
<dbReference type="SMART" id="SM00479">
    <property type="entry name" value="EXOIII"/>
    <property type="match status" value="1"/>
</dbReference>
<dbReference type="SMART" id="SM00292">
    <property type="entry name" value="BRCT"/>
    <property type="match status" value="1"/>
</dbReference>
<dbReference type="SUPFAM" id="SSF52113">
    <property type="entry name" value="BRCT domain"/>
    <property type="match status" value="1"/>
</dbReference>
<dbReference type="GO" id="GO:0003676">
    <property type="term" value="F:nucleic acid binding"/>
    <property type="evidence" value="ECO:0007669"/>
    <property type="project" value="InterPro"/>
</dbReference>
<dbReference type="GO" id="GO:0005829">
    <property type="term" value="C:cytosol"/>
    <property type="evidence" value="ECO:0007669"/>
    <property type="project" value="TreeGrafter"/>
</dbReference>
<evidence type="ECO:0000259" key="4">
    <source>
        <dbReference type="SMART" id="SM00292"/>
    </source>
</evidence>
<keyword evidence="7" id="KW-1185">Reference proteome</keyword>
<dbReference type="SUPFAM" id="SSF53098">
    <property type="entry name" value="Ribonuclease H-like"/>
    <property type="match status" value="1"/>
</dbReference>
<dbReference type="GO" id="GO:0008408">
    <property type="term" value="F:3'-5' exonuclease activity"/>
    <property type="evidence" value="ECO:0007669"/>
    <property type="project" value="TreeGrafter"/>
</dbReference>
<dbReference type="CDD" id="cd06127">
    <property type="entry name" value="DEDDh"/>
    <property type="match status" value="1"/>
</dbReference>
<dbReference type="PANTHER" id="PTHR30231">
    <property type="entry name" value="DNA POLYMERASE III SUBUNIT EPSILON"/>
    <property type="match status" value="1"/>
</dbReference>
<name>A0A0S4QS19_9ACTN</name>
<sequence>METTGLSPARDRVLSVAVVLTAPDGAVQGRWSTLLDPGCDPGPVHIHGLTRERLAGSPTFAAVVDELSELLAGRVLVAHNAAFDWRMLAGEGLRIGRTLPVEWRLCTLTLASRLGLELASLRLAALAEHWGVTQRRAHDAEDDAEVLAALLPRILSRAAEQFLELPLTRCGVERDGVAVYPPRYSAAGRPPPCGYRNPGPLAPGAPLVQGMRVVFTGPTRTERGALVDRAAAAGLEVTASVSQRTSLVVTNEKHGATRKARAAAQLGIPTRDEREFLALLAAVAPGAPEATTLAPT</sequence>
<dbReference type="InterPro" id="IPR036397">
    <property type="entry name" value="RNaseH_sf"/>
</dbReference>
<evidence type="ECO:0000256" key="1">
    <source>
        <dbReference type="ARBA" id="ARBA00022722"/>
    </source>
</evidence>
<evidence type="ECO:0000256" key="2">
    <source>
        <dbReference type="ARBA" id="ARBA00022801"/>
    </source>
</evidence>
<dbReference type="Gene3D" id="3.40.50.10190">
    <property type="entry name" value="BRCT domain"/>
    <property type="match status" value="1"/>
</dbReference>
<dbReference type="InterPro" id="IPR001357">
    <property type="entry name" value="BRCT_dom"/>
</dbReference>
<dbReference type="Gene3D" id="3.30.420.10">
    <property type="entry name" value="Ribonuclease H-like superfamily/Ribonuclease H"/>
    <property type="match status" value="1"/>
</dbReference>
<organism evidence="6 7">
    <name type="scientific">Parafrankia irregularis</name>
    <dbReference type="NCBI Taxonomy" id="795642"/>
    <lineage>
        <taxon>Bacteria</taxon>
        <taxon>Bacillati</taxon>
        <taxon>Actinomycetota</taxon>
        <taxon>Actinomycetes</taxon>
        <taxon>Frankiales</taxon>
        <taxon>Frankiaceae</taxon>
        <taxon>Parafrankia</taxon>
    </lineage>
</organism>
<feature type="domain" description="Exonuclease" evidence="5">
    <location>
        <begin position="2"/>
        <end position="160"/>
    </location>
</feature>
<dbReference type="InterPro" id="IPR036420">
    <property type="entry name" value="BRCT_dom_sf"/>
</dbReference>
<dbReference type="PANTHER" id="PTHR30231:SF4">
    <property type="entry name" value="PROTEIN NEN2"/>
    <property type="match status" value="1"/>
</dbReference>
<keyword evidence="2" id="KW-0378">Hydrolase</keyword>
<dbReference type="Pfam" id="PF00929">
    <property type="entry name" value="RNase_T"/>
    <property type="match status" value="1"/>
</dbReference>
<evidence type="ECO:0000259" key="5">
    <source>
        <dbReference type="SMART" id="SM00479"/>
    </source>
</evidence>
<dbReference type="Pfam" id="PF00533">
    <property type="entry name" value="BRCT"/>
    <property type="match status" value="1"/>
</dbReference>
<evidence type="ECO:0000313" key="7">
    <source>
        <dbReference type="Proteomes" id="UP000198802"/>
    </source>
</evidence>
<feature type="domain" description="BRCT" evidence="4">
    <location>
        <begin position="205"/>
        <end position="283"/>
    </location>
</feature>
<dbReference type="InterPro" id="IPR012337">
    <property type="entry name" value="RNaseH-like_sf"/>
</dbReference>
<dbReference type="EMBL" id="FAOZ01000018">
    <property type="protein sequence ID" value="CUU58333.1"/>
    <property type="molecule type" value="Genomic_DNA"/>
</dbReference>
<dbReference type="NCBIfam" id="NF004719">
    <property type="entry name" value="PRK06063.1"/>
    <property type="match status" value="1"/>
</dbReference>
<dbReference type="FunFam" id="3.30.420.10:FF:000045">
    <property type="entry name" value="3'-5' exonuclease DinG"/>
    <property type="match status" value="1"/>
</dbReference>
<keyword evidence="3" id="KW-0269">Exonuclease</keyword>